<feature type="non-terminal residue" evidence="2">
    <location>
        <position position="1"/>
    </location>
</feature>
<name>A0A6J4IUL2_9ACTN</name>
<proteinExistence type="predicted"/>
<feature type="compositionally biased region" description="Polar residues" evidence="1">
    <location>
        <begin position="1"/>
        <end position="10"/>
    </location>
</feature>
<evidence type="ECO:0000256" key="1">
    <source>
        <dbReference type="SAM" id="MobiDB-lite"/>
    </source>
</evidence>
<organism evidence="2">
    <name type="scientific">uncultured Acidimicrobiales bacterium</name>
    <dbReference type="NCBI Taxonomy" id="310071"/>
    <lineage>
        <taxon>Bacteria</taxon>
        <taxon>Bacillati</taxon>
        <taxon>Actinomycetota</taxon>
        <taxon>Acidimicrobiia</taxon>
        <taxon>Acidimicrobiales</taxon>
        <taxon>environmental samples</taxon>
    </lineage>
</organism>
<gene>
    <name evidence="2" type="ORF">AVDCRST_MAG20-2838</name>
</gene>
<reference evidence="2" key="1">
    <citation type="submission" date="2020-02" db="EMBL/GenBank/DDBJ databases">
        <authorList>
            <person name="Meier V. D."/>
        </authorList>
    </citation>
    <scope>NUCLEOTIDE SEQUENCE</scope>
    <source>
        <strain evidence="2">AVDCRST_MAG20</strain>
    </source>
</reference>
<feature type="region of interest" description="Disordered" evidence="1">
    <location>
        <begin position="1"/>
        <end position="65"/>
    </location>
</feature>
<evidence type="ECO:0000313" key="2">
    <source>
        <dbReference type="EMBL" id="CAA9262121.1"/>
    </source>
</evidence>
<protein>
    <submittedName>
        <fullName evidence="2">Uncharacterized protein</fullName>
    </submittedName>
</protein>
<feature type="non-terminal residue" evidence="2">
    <location>
        <position position="65"/>
    </location>
</feature>
<sequence>WGRTVASPTVRQGGDAGRGRRLRLAGGRCPVRRRRPTTGGWLDPPVPQSRTRPSHPCARVPLSAS</sequence>
<dbReference type="EMBL" id="CADCSY010000130">
    <property type="protein sequence ID" value="CAA9262121.1"/>
    <property type="molecule type" value="Genomic_DNA"/>
</dbReference>
<dbReference type="AlphaFoldDB" id="A0A6J4IUL2"/>
<accession>A0A6J4IUL2</accession>